<accession>A0A9P1P9M2</accession>
<dbReference type="Pfam" id="PF04860">
    <property type="entry name" value="Phage_portal"/>
    <property type="match status" value="1"/>
</dbReference>
<sequence>MLFILREVIKIGIRNFFSNLFSVKMNGTGTSSLQAEIFYKEFAIQTCISIITNALILAEFETFEKGKKLKKNNYYLFNIEPNMNQNATEFWMQVISNLVYDNECLIIQHDSQLFVADSFEHDEYVFYEDTYKNVVVRGYSLSDTFNESDVIYLKLNDGNIKKVIDGLYSDYSKLLGVSISSYKKSNGRKGILQINGQAPLQGIAKDNFDKLMQEDFKNYLESENAVLPLSNSYKFEESKNGGTIKDSRDIRAVIDDIIDFVASAFHVPAGVIKGDIAGVEGQTDNFLMFCINPIAKLITTEINRKIYGKSDFIERTYVKMNTQRIRDVDISKISKAADLLFRIGVNSIDDNLELIGKEPINTDWSQEHYVTKNYQSVLNPDLKGGERKNGKENSKSTI</sequence>
<evidence type="ECO:0000313" key="4">
    <source>
        <dbReference type="Proteomes" id="UP000049685"/>
    </source>
</evidence>
<dbReference type="EMBL" id="CDNY01000004">
    <property type="protein sequence ID" value="CEN31396.1"/>
    <property type="molecule type" value="Genomic_DNA"/>
</dbReference>
<name>A0A9P1P9M2_PARSO</name>
<dbReference type="InterPro" id="IPR006944">
    <property type="entry name" value="Phage/GTA_portal"/>
</dbReference>
<evidence type="ECO:0000313" key="2">
    <source>
        <dbReference type="EMBL" id="CEN31396.1"/>
    </source>
</evidence>
<dbReference type="Proteomes" id="UP000049685">
    <property type="component" value="Unassembled WGS sequence"/>
</dbReference>
<reference evidence="4" key="2">
    <citation type="submission" date="2015-01" db="EMBL/GenBank/DDBJ databases">
        <authorList>
            <person name="Aslett A.Martin."/>
            <person name="De Silva Nishadi"/>
        </authorList>
    </citation>
    <scope>NUCLEOTIDE SEQUENCE [LARGE SCALE GENOMIC DNA]</scope>
    <source>
        <strain evidence="4">UMC4404</strain>
    </source>
</reference>
<keyword evidence="3" id="KW-1185">Reference proteome</keyword>
<keyword evidence="1" id="KW-0614">Plasmid</keyword>
<dbReference type="Proteomes" id="UP000032811">
    <property type="component" value="Plasmid pCS2"/>
</dbReference>
<geneLocation type="plasmid" evidence="1 3">
    <name>pCS2</name>
</geneLocation>
<dbReference type="AlphaFoldDB" id="A0A9P1P9M2"/>
<gene>
    <name evidence="1" type="ORF">ATCC9714_PCS200331</name>
    <name evidence="2" type="ORF">UMC4404_32701</name>
</gene>
<evidence type="ECO:0000313" key="1">
    <source>
        <dbReference type="EMBL" id="CEJ75440.1"/>
    </source>
</evidence>
<organism evidence="2 4">
    <name type="scientific">Paraclostridium sordellii</name>
    <name type="common">Clostridium sordellii</name>
    <dbReference type="NCBI Taxonomy" id="1505"/>
    <lineage>
        <taxon>Bacteria</taxon>
        <taxon>Bacillati</taxon>
        <taxon>Bacillota</taxon>
        <taxon>Clostridia</taxon>
        <taxon>Peptostreptococcales</taxon>
        <taxon>Peptostreptococcaceae</taxon>
        <taxon>Paraclostridium</taxon>
    </lineage>
</organism>
<dbReference type="EMBL" id="LN680000">
    <property type="protein sequence ID" value="CEJ75440.1"/>
    <property type="molecule type" value="Genomic_DNA"/>
</dbReference>
<dbReference type="NCBIfam" id="TIGR01537">
    <property type="entry name" value="portal_HK97"/>
    <property type="match status" value="1"/>
</dbReference>
<reference evidence="2" key="1">
    <citation type="submission" date="2015-01" db="EMBL/GenBank/DDBJ databases">
        <authorList>
            <person name="Aslett M.A."/>
            <person name="De Silva N."/>
        </authorList>
    </citation>
    <scope>NUCLEOTIDE SEQUENCE</scope>
    <source>
        <strain evidence="1 3">ATCC9714</strain>
        <strain evidence="2">UMC4404</strain>
        <plasmid evidence="1 3">pCS2</plasmid>
    </source>
</reference>
<protein>
    <submittedName>
        <fullName evidence="1 2">Phage portal protein</fullName>
    </submittedName>
</protein>
<dbReference type="InterPro" id="IPR006427">
    <property type="entry name" value="Portal_HK97"/>
</dbReference>
<proteinExistence type="predicted"/>
<evidence type="ECO:0000313" key="3">
    <source>
        <dbReference type="Proteomes" id="UP000032811"/>
    </source>
</evidence>